<evidence type="ECO:0000313" key="3">
    <source>
        <dbReference type="EMBL" id="SVC32846.1"/>
    </source>
</evidence>
<organism evidence="3">
    <name type="scientific">marine metagenome</name>
    <dbReference type="NCBI Taxonomy" id="408172"/>
    <lineage>
        <taxon>unclassified sequences</taxon>
        <taxon>metagenomes</taxon>
        <taxon>ecological metagenomes</taxon>
    </lineage>
</organism>
<dbReference type="Gene3D" id="1.20.1260.10">
    <property type="match status" value="1"/>
</dbReference>
<dbReference type="InterPro" id="IPR005183">
    <property type="entry name" value="DUF305_CopM-like"/>
</dbReference>
<feature type="domain" description="DUF305" evidence="2">
    <location>
        <begin position="83"/>
        <end position="232"/>
    </location>
</feature>
<dbReference type="EMBL" id="UINC01085367">
    <property type="protein sequence ID" value="SVC32846.1"/>
    <property type="molecule type" value="Genomic_DNA"/>
</dbReference>
<dbReference type="PANTHER" id="PTHR36933:SF1">
    <property type="entry name" value="SLL0788 PROTEIN"/>
    <property type="match status" value="1"/>
</dbReference>
<evidence type="ECO:0000256" key="1">
    <source>
        <dbReference type="SAM" id="MobiDB-lite"/>
    </source>
</evidence>
<reference evidence="3" key="1">
    <citation type="submission" date="2018-05" db="EMBL/GenBank/DDBJ databases">
        <authorList>
            <person name="Lanie J.A."/>
            <person name="Ng W.-L."/>
            <person name="Kazmierczak K.M."/>
            <person name="Andrzejewski T.M."/>
            <person name="Davidsen T.M."/>
            <person name="Wayne K.J."/>
            <person name="Tettelin H."/>
            <person name="Glass J.I."/>
            <person name="Rusch D."/>
            <person name="Podicherti R."/>
            <person name="Tsui H.-C.T."/>
            <person name="Winkler M.E."/>
        </authorList>
    </citation>
    <scope>NUCLEOTIDE SEQUENCE</scope>
</reference>
<feature type="non-terminal residue" evidence="3">
    <location>
        <position position="390"/>
    </location>
</feature>
<dbReference type="AlphaFoldDB" id="A0A382L801"/>
<name>A0A382L801_9ZZZZ</name>
<feature type="compositionally biased region" description="Acidic residues" evidence="1">
    <location>
        <begin position="276"/>
        <end position="286"/>
    </location>
</feature>
<feature type="region of interest" description="Disordered" evidence="1">
    <location>
        <begin position="268"/>
        <end position="290"/>
    </location>
</feature>
<protein>
    <recommendedName>
        <fullName evidence="2">DUF305 domain-containing protein</fullName>
    </recommendedName>
</protein>
<gene>
    <name evidence="3" type="ORF">METZ01_LOCUS285700</name>
</gene>
<dbReference type="Pfam" id="PF03713">
    <property type="entry name" value="DUF305"/>
    <property type="match status" value="1"/>
</dbReference>
<dbReference type="InterPro" id="IPR012347">
    <property type="entry name" value="Ferritin-like"/>
</dbReference>
<dbReference type="PANTHER" id="PTHR36933">
    <property type="entry name" value="SLL0788 PROTEIN"/>
    <property type="match status" value="1"/>
</dbReference>
<proteinExistence type="predicted"/>
<accession>A0A382L801</accession>
<evidence type="ECO:0000259" key="2">
    <source>
        <dbReference type="Pfam" id="PF03713"/>
    </source>
</evidence>
<sequence>MPAPGPGDHPTHASEVVNPMKIQIPARFQVPTILSTAVTLVVVAASSGAQPPIIQPGAPGEPSREITAEEASDLAAIRYTDGDVKFMQGMISHHAQALELTVLLETRTESGMMRQLAQRIDISQEDEIVMMQDWLRERDQVVPGVDTHQQPGFTPMPGMLTGEEMDRLEAASGAAFDRLFLELMIKHHRGAITMVENLLDQPGAAQGLQLYAFTSDVTSDQGIEIDRMDAMLAELSTDPRVQLAAGFDDAGQAMWNMALLASRAKPDGFYDPTTAETEEAGEDDSEERPRRGLLSFTNTDMAFTGDVLFEGNYHGFNTYRVEVPASPQLVSSVVCPGGQGDVSVIGNLLIMSVEQTRGRLDCGLQGVAEPVNTERFRGLRIFDIRDMRRP</sequence>